<sequence length="291" mass="33131">MAHKEPNLPFRWDISGGDRTGSLTDGIDYEPGYVDALAECAAKVLARSADGDLYFVGRSPDSVYDLLSGVLADTDHRERLHRLPLSLYGFDGEEVTPDERAQLRTNLTASGISPRSLAARERPVVFADLVLHGSTFGNLHRELRDWIDDEGVSWNLIRRRLRYLGITVRKKTSPNTWRWQQHAEWTSDLQPSAVRNVSIDRFLWGHLGNSQPKTERSFRRSRWSDPSVTRPRHDEKARQGLAEALSFHAHGRTRRVRSLVHRTLTAEPAFREPWLRTLAHNLRTSGGTSQP</sequence>
<accession>A0ABY5DE36</accession>
<keyword evidence="3" id="KW-1185">Reference proteome</keyword>
<evidence type="ECO:0000256" key="1">
    <source>
        <dbReference type="SAM" id="MobiDB-lite"/>
    </source>
</evidence>
<organism evidence="2 3">
    <name type="scientific">Nocardiopsis exhalans</name>
    <dbReference type="NCBI Taxonomy" id="163604"/>
    <lineage>
        <taxon>Bacteria</taxon>
        <taxon>Bacillati</taxon>
        <taxon>Actinomycetota</taxon>
        <taxon>Actinomycetes</taxon>
        <taxon>Streptosporangiales</taxon>
        <taxon>Nocardiopsidaceae</taxon>
        <taxon>Nocardiopsis</taxon>
    </lineage>
</organism>
<dbReference type="Proteomes" id="UP001055940">
    <property type="component" value="Chromosome"/>
</dbReference>
<protein>
    <submittedName>
        <fullName evidence="2">Uncharacterized protein</fullName>
    </submittedName>
</protein>
<dbReference type="RefSeq" id="WP_254420994.1">
    <property type="nucleotide sequence ID" value="NZ_BAAAJB010000008.1"/>
</dbReference>
<name>A0ABY5DE36_9ACTN</name>
<reference evidence="2" key="1">
    <citation type="submission" date="2022-06" db="EMBL/GenBank/DDBJ databases">
        <authorList>
            <person name="Ping M."/>
        </authorList>
    </citation>
    <scope>NUCLEOTIDE SEQUENCE</scope>
    <source>
        <strain evidence="2">JCM11759T</strain>
    </source>
</reference>
<evidence type="ECO:0000313" key="2">
    <source>
        <dbReference type="EMBL" id="USY22200.1"/>
    </source>
</evidence>
<feature type="region of interest" description="Disordered" evidence="1">
    <location>
        <begin position="211"/>
        <end position="236"/>
    </location>
</feature>
<gene>
    <name evidence="2" type="ORF">NE857_11655</name>
</gene>
<dbReference type="EMBL" id="CP099837">
    <property type="protein sequence ID" value="USY22200.1"/>
    <property type="molecule type" value="Genomic_DNA"/>
</dbReference>
<proteinExistence type="predicted"/>
<evidence type="ECO:0000313" key="3">
    <source>
        <dbReference type="Proteomes" id="UP001055940"/>
    </source>
</evidence>